<feature type="transmembrane region" description="Helical" evidence="5">
    <location>
        <begin position="422"/>
        <end position="442"/>
    </location>
</feature>
<dbReference type="PANTHER" id="PTHR37422:SF17">
    <property type="entry name" value="O-ANTIGEN LIGASE"/>
    <property type="match status" value="1"/>
</dbReference>
<sequence>MINTKENIHDFFIKSNIIDIKILWNIFVYLILLIFILFLFPSLTPIIFIGLGIYSLFGINQSIQSILIAFLIKSLNSGLFNNIENFAKFHWIVLYVASIKILVVCLHKKIVPKKFLVQISSCYLVLFSISLFSLYPVISYLKLANFIFFSFSLVSGIHIVKKDVSYWLSWLFTLYLFVCTISLFLLGSPLGYFTKNGLFQGILDHPQLFGIFCSPFISLLVFQININKSNILIFYAIFIGIFSIFHSGTRTALLAVLASVITSIILFAIFKPNFLLRLQIHCRKQQLLYIFSIIIIILTSLSLSLFNLNETLLSPVNNFLNKGRYYESFDRLAEDSRGNVIEKSLNNFYNYPITGIGFGIPSDYEMFEIGEGIEGVPISVPTLKGSLPSAILEETGIIGTIAFILFLFSSIKYFIDNSNMSILSLYLSCFFVNLGEFNIFSFGGAGQYFWFFIAIAFAFASLNENFSK</sequence>
<evidence type="ECO:0000259" key="6">
    <source>
        <dbReference type="Pfam" id="PF04932"/>
    </source>
</evidence>
<feature type="transmembrane region" description="Helical" evidence="5">
    <location>
        <begin position="22"/>
        <end position="40"/>
    </location>
</feature>
<dbReference type="GO" id="GO:0016020">
    <property type="term" value="C:membrane"/>
    <property type="evidence" value="ECO:0007669"/>
    <property type="project" value="UniProtKB-SubCell"/>
</dbReference>
<dbReference type="InterPro" id="IPR051533">
    <property type="entry name" value="WaaL-like"/>
</dbReference>
<feature type="transmembrane region" description="Helical" evidence="5">
    <location>
        <begin position="167"/>
        <end position="187"/>
    </location>
</feature>
<feature type="transmembrane region" description="Helical" evidence="5">
    <location>
        <begin position="143"/>
        <end position="160"/>
    </location>
</feature>
<evidence type="ECO:0000256" key="5">
    <source>
        <dbReference type="SAM" id="Phobius"/>
    </source>
</evidence>
<feature type="transmembrane region" description="Helical" evidence="5">
    <location>
        <begin position="231"/>
        <end position="248"/>
    </location>
</feature>
<dbReference type="EMBL" id="AP018216">
    <property type="protein sequence ID" value="BAY68485.1"/>
    <property type="molecule type" value="Genomic_DNA"/>
</dbReference>
<dbReference type="AlphaFoldDB" id="A0A1Z4KHN5"/>
<feature type="transmembrane region" description="Helical" evidence="5">
    <location>
        <begin position="89"/>
        <end position="106"/>
    </location>
</feature>
<organism evidence="7 8">
    <name type="scientific">Trichormus variabilis NIES-23</name>
    <dbReference type="NCBI Taxonomy" id="1973479"/>
    <lineage>
        <taxon>Bacteria</taxon>
        <taxon>Bacillati</taxon>
        <taxon>Cyanobacteriota</taxon>
        <taxon>Cyanophyceae</taxon>
        <taxon>Nostocales</taxon>
        <taxon>Nostocaceae</taxon>
        <taxon>Trichormus</taxon>
    </lineage>
</organism>
<comment type="subcellular location">
    <subcellularLocation>
        <location evidence="1">Membrane</location>
        <topology evidence="1">Multi-pass membrane protein</topology>
    </subcellularLocation>
</comment>
<evidence type="ECO:0000256" key="1">
    <source>
        <dbReference type="ARBA" id="ARBA00004141"/>
    </source>
</evidence>
<keyword evidence="4 5" id="KW-0472">Membrane</keyword>
<feature type="transmembrane region" description="Helical" evidence="5">
    <location>
        <begin position="207"/>
        <end position="224"/>
    </location>
</feature>
<reference evidence="7 8" key="1">
    <citation type="submission" date="2017-06" db="EMBL/GenBank/DDBJ databases">
        <title>Genome sequencing of cyanobaciteial culture collection at National Institute for Environmental Studies (NIES).</title>
        <authorList>
            <person name="Hirose Y."/>
            <person name="Shimura Y."/>
            <person name="Fujisawa T."/>
            <person name="Nakamura Y."/>
            <person name="Kawachi M."/>
        </authorList>
    </citation>
    <scope>NUCLEOTIDE SEQUENCE [LARGE SCALE GENOMIC DNA]</scope>
    <source>
        <strain evidence="7 8">NIES-23</strain>
    </source>
</reference>
<feature type="transmembrane region" description="Helical" evidence="5">
    <location>
        <begin position="287"/>
        <end position="306"/>
    </location>
</feature>
<keyword evidence="2 5" id="KW-0812">Transmembrane</keyword>
<dbReference type="InterPro" id="IPR007016">
    <property type="entry name" value="O-antigen_ligase-rel_domated"/>
</dbReference>
<evidence type="ECO:0000313" key="7">
    <source>
        <dbReference type="EMBL" id="BAY68485.1"/>
    </source>
</evidence>
<accession>A0A1Z4KHN5</accession>
<evidence type="ECO:0000256" key="4">
    <source>
        <dbReference type="ARBA" id="ARBA00023136"/>
    </source>
</evidence>
<name>A0A1Z4KHN5_ANAVA</name>
<gene>
    <name evidence="7" type="ORF">NIES23_12710</name>
</gene>
<proteinExistence type="predicted"/>
<feature type="domain" description="O-antigen ligase-related" evidence="6">
    <location>
        <begin position="236"/>
        <end position="404"/>
    </location>
</feature>
<dbReference type="Proteomes" id="UP000217507">
    <property type="component" value="Chromosome"/>
</dbReference>
<feature type="transmembrane region" description="Helical" evidence="5">
    <location>
        <begin position="396"/>
        <end position="415"/>
    </location>
</feature>
<evidence type="ECO:0000256" key="2">
    <source>
        <dbReference type="ARBA" id="ARBA00022692"/>
    </source>
</evidence>
<dbReference type="PANTHER" id="PTHR37422">
    <property type="entry name" value="TEICHURONIC ACID BIOSYNTHESIS PROTEIN TUAE"/>
    <property type="match status" value="1"/>
</dbReference>
<evidence type="ECO:0000256" key="3">
    <source>
        <dbReference type="ARBA" id="ARBA00022989"/>
    </source>
</evidence>
<keyword evidence="3 5" id="KW-1133">Transmembrane helix</keyword>
<evidence type="ECO:0000313" key="8">
    <source>
        <dbReference type="Proteomes" id="UP000217507"/>
    </source>
</evidence>
<feature type="transmembrane region" description="Helical" evidence="5">
    <location>
        <begin position="448"/>
        <end position="466"/>
    </location>
</feature>
<feature type="transmembrane region" description="Helical" evidence="5">
    <location>
        <begin position="115"/>
        <end position="137"/>
    </location>
</feature>
<protein>
    <recommendedName>
        <fullName evidence="6">O-antigen ligase-related domain-containing protein</fullName>
    </recommendedName>
</protein>
<dbReference type="Pfam" id="PF04932">
    <property type="entry name" value="Wzy_C"/>
    <property type="match status" value="1"/>
</dbReference>
<feature type="transmembrane region" description="Helical" evidence="5">
    <location>
        <begin position="254"/>
        <end position="275"/>
    </location>
</feature>